<name>A0AAV9P702_9PEZI</name>
<sequence length="227" mass="25984">MASPHSSIGSEVSVDDSGIILQGLTLDFIPIQPEHIPNLYHLLEDEENVSLFKETYGRTCNSSNDLRFILEYRHIRPQSLTWTIVDKPTREPIGWWVMRTNTDDASTTQAASFLRRRERVERGTECVHYMNPFVFDQLGYRKFEIRAGTQQECSGPTGGLQAMTLVGILSRQLQDLSRSQHSDLYVLTREQWPALSEAVQAWLDAKMVCKTQQSTETSFATHYDLLK</sequence>
<dbReference type="InterPro" id="IPR016181">
    <property type="entry name" value="Acyl_CoA_acyltransferase"/>
</dbReference>
<dbReference type="AlphaFoldDB" id="A0AAV9P702"/>
<dbReference type="SUPFAM" id="SSF55729">
    <property type="entry name" value="Acyl-CoA N-acyltransferases (Nat)"/>
    <property type="match status" value="1"/>
</dbReference>
<gene>
    <name evidence="1" type="ORF">LTR77_006954</name>
</gene>
<comment type="caution">
    <text evidence="1">The sequence shown here is derived from an EMBL/GenBank/DDBJ whole genome shotgun (WGS) entry which is preliminary data.</text>
</comment>
<evidence type="ECO:0008006" key="3">
    <source>
        <dbReference type="Google" id="ProtNLM"/>
    </source>
</evidence>
<dbReference type="Proteomes" id="UP001337655">
    <property type="component" value="Unassembled WGS sequence"/>
</dbReference>
<proteinExistence type="predicted"/>
<protein>
    <recommendedName>
        <fullName evidence="3">N-acetyltransferase domain-containing protein</fullName>
    </recommendedName>
</protein>
<evidence type="ECO:0000313" key="1">
    <source>
        <dbReference type="EMBL" id="KAK5168384.1"/>
    </source>
</evidence>
<dbReference type="RefSeq" id="XP_064657994.1">
    <property type="nucleotide sequence ID" value="XM_064804193.1"/>
</dbReference>
<dbReference type="Gene3D" id="3.40.630.30">
    <property type="match status" value="1"/>
</dbReference>
<organism evidence="1 2">
    <name type="scientific">Saxophila tyrrhenica</name>
    <dbReference type="NCBI Taxonomy" id="1690608"/>
    <lineage>
        <taxon>Eukaryota</taxon>
        <taxon>Fungi</taxon>
        <taxon>Dikarya</taxon>
        <taxon>Ascomycota</taxon>
        <taxon>Pezizomycotina</taxon>
        <taxon>Dothideomycetes</taxon>
        <taxon>Dothideomycetidae</taxon>
        <taxon>Mycosphaerellales</taxon>
        <taxon>Extremaceae</taxon>
        <taxon>Saxophila</taxon>
    </lineage>
</organism>
<dbReference type="EMBL" id="JAVRRT010000010">
    <property type="protein sequence ID" value="KAK5168384.1"/>
    <property type="molecule type" value="Genomic_DNA"/>
</dbReference>
<dbReference type="GeneID" id="89928292"/>
<reference evidence="1 2" key="1">
    <citation type="submission" date="2023-08" db="EMBL/GenBank/DDBJ databases">
        <title>Black Yeasts Isolated from many extreme environments.</title>
        <authorList>
            <person name="Coleine C."/>
            <person name="Stajich J.E."/>
            <person name="Selbmann L."/>
        </authorList>
    </citation>
    <scope>NUCLEOTIDE SEQUENCE [LARGE SCALE GENOMIC DNA]</scope>
    <source>
        <strain evidence="1 2">CCFEE 5935</strain>
    </source>
</reference>
<accession>A0AAV9P702</accession>
<keyword evidence="2" id="KW-1185">Reference proteome</keyword>
<evidence type="ECO:0000313" key="2">
    <source>
        <dbReference type="Proteomes" id="UP001337655"/>
    </source>
</evidence>